<evidence type="ECO:0000313" key="3">
    <source>
        <dbReference type="EMBL" id="KAA8877338.1"/>
    </source>
</evidence>
<dbReference type="EMBL" id="VXLC01000051">
    <property type="protein sequence ID" value="KAA8877338.1"/>
    <property type="molecule type" value="Genomic_DNA"/>
</dbReference>
<evidence type="ECO:0000259" key="2">
    <source>
        <dbReference type="Pfam" id="PF23275"/>
    </source>
</evidence>
<gene>
    <name evidence="3" type="ORF">F3087_45020</name>
</gene>
<accession>A0A5N0DJY3</accession>
<proteinExistence type="predicted"/>
<evidence type="ECO:0000256" key="1">
    <source>
        <dbReference type="SAM" id="MobiDB-lite"/>
    </source>
</evidence>
<feature type="domain" description="TPR repeat" evidence="2">
    <location>
        <begin position="203"/>
        <end position="444"/>
    </location>
</feature>
<name>A0A5N0DJY3_9NOCA</name>
<dbReference type="InterPro" id="IPR057037">
    <property type="entry name" value="TPR_rep_actino"/>
</dbReference>
<keyword evidence="4" id="KW-1185">Reference proteome</keyword>
<dbReference type="RefSeq" id="WP_150408348.1">
    <property type="nucleotide sequence ID" value="NZ_VXLC01000051.1"/>
</dbReference>
<protein>
    <recommendedName>
        <fullName evidence="2">TPR repeat domain-containing protein</fullName>
    </recommendedName>
</protein>
<dbReference type="AlphaFoldDB" id="A0A5N0DJY3"/>
<feature type="region of interest" description="Disordered" evidence="1">
    <location>
        <begin position="279"/>
        <end position="302"/>
    </location>
</feature>
<sequence length="789" mass="84872">MSLKTWIEYADPSSLLALGDSWIAFGADLEHLFDRYVDAVTKVNDAYWEGQCAQAAQDRALADQKTMQTLADKINTVAQRTKNGYDEIDAPLRRARGALIEAGRRGYSVADTLALSIPPGKTVSDEDKQSLLDLQAELNDAVRSTVQADSKLRDDLNNARADLRAAFIASPAALGADQGKADGSNLTTQPVNLGADGIQRLIEAGQLTPDQIAALQRGEQSTIPASQMEYLNGLSRSLDGKSPQEIQQIMSKLPPDGQRALANSLQIVSNPSINAGPVAADDKDLPNNGKGGLGQLPKQMQDSLTRSDLVTDKSKYGIGREVNLNGVADNQAIAKIVGAGDPQYRVGTDVDRKLLDVGAKYLDGYENYKNSDDFIHPSLQIDGADPSAVGQFGPRISEDMFAVAGTDKAAVEALVTGPDHEKFMHNVFTHEWSDRGTAVSTLFQFDPQDAVVQDPNNPIDVKTAERTGHIMSSVGEYLAGGGDPNVRWNELAKMDNHGINGHSIGQLNPTLVQEISKGMSPYVDVLAGTPRPELPGFDVPHHINSDGKISTWLDPQGNGSYKGAANIFGLMNTDPDPNGAGKTLNGAAMFGVLRNEGLYAHDPQLPGSTDSLATAGRLNALVDKGIFVASESNHSNNYADAQDMYDRKRTAYDEMKALTSRGLTETLPEGKYGGDILTGGGDNLKEFFTGAKPTESEVSAIAPPNFAQRSHEVLSQAQIPENLQSRYSDLFENGGLKSWEAIQFDPKNEHLTTELNELFNKVGQNDDGHGATLRNAYSQVTLDVQSKGK</sequence>
<dbReference type="Pfam" id="PF23275">
    <property type="entry name" value="TPR_23"/>
    <property type="match status" value="1"/>
</dbReference>
<comment type="caution">
    <text evidence="3">The sequence shown here is derived from an EMBL/GenBank/DDBJ whole genome shotgun (WGS) entry which is preliminary data.</text>
</comment>
<organism evidence="3 4">
    <name type="scientific">Nocardia colli</name>
    <dbReference type="NCBI Taxonomy" id="2545717"/>
    <lineage>
        <taxon>Bacteria</taxon>
        <taxon>Bacillati</taxon>
        <taxon>Actinomycetota</taxon>
        <taxon>Actinomycetes</taxon>
        <taxon>Mycobacteriales</taxon>
        <taxon>Nocardiaceae</taxon>
        <taxon>Nocardia</taxon>
    </lineage>
</organism>
<dbReference type="OrthoDB" id="1187707at2"/>
<dbReference type="Proteomes" id="UP000323876">
    <property type="component" value="Unassembled WGS sequence"/>
</dbReference>
<evidence type="ECO:0000313" key="4">
    <source>
        <dbReference type="Proteomes" id="UP000323876"/>
    </source>
</evidence>
<reference evidence="3 4" key="1">
    <citation type="submission" date="2019-09" db="EMBL/GenBank/DDBJ databases">
        <authorList>
            <person name="Wang X."/>
        </authorList>
    </citation>
    <scope>NUCLEOTIDE SEQUENCE [LARGE SCALE GENOMIC DNA]</scope>
    <source>
        <strain evidence="3 4">CICC 11023</strain>
    </source>
</reference>